<dbReference type="EMBL" id="AP023213">
    <property type="protein sequence ID" value="BCO11201.1"/>
    <property type="molecule type" value="Genomic_DNA"/>
</dbReference>
<reference evidence="2 3" key="1">
    <citation type="submission" date="2020-06" db="EMBL/GenBank/DDBJ databases">
        <title>Interaction of electrochemicaly active bacteria, Geobacter bremensis R4 on different carbon anode.</title>
        <authorList>
            <person name="Meng L."/>
            <person name="Yoshida N."/>
        </authorList>
    </citation>
    <scope>NUCLEOTIDE SEQUENCE [LARGE SCALE GENOMIC DNA]</scope>
    <source>
        <strain evidence="2 3">R4</strain>
    </source>
</reference>
<evidence type="ECO:0000256" key="1">
    <source>
        <dbReference type="SAM" id="MobiDB-lite"/>
    </source>
</evidence>
<sequence length="55" mass="5917">MTRSPPSPRQRAKGGFPAVAESLSLPRPNTAPPPCASTGLMLSFCSLHIKRTKLR</sequence>
<evidence type="ECO:0000313" key="3">
    <source>
        <dbReference type="Proteomes" id="UP000515472"/>
    </source>
</evidence>
<organism evidence="2 3">
    <name type="scientific">Citrifermentans bremense</name>
    <dbReference type="NCBI Taxonomy" id="60035"/>
    <lineage>
        <taxon>Bacteria</taxon>
        <taxon>Pseudomonadati</taxon>
        <taxon>Thermodesulfobacteriota</taxon>
        <taxon>Desulfuromonadia</taxon>
        <taxon>Geobacterales</taxon>
        <taxon>Geobacteraceae</taxon>
        <taxon>Citrifermentans</taxon>
    </lineage>
</organism>
<proteinExistence type="predicted"/>
<protein>
    <submittedName>
        <fullName evidence="2">Uncharacterized protein</fullName>
    </submittedName>
</protein>
<name>A0A7R7IZ28_9BACT</name>
<dbReference type="Proteomes" id="UP000515472">
    <property type="component" value="Chromosome"/>
</dbReference>
<feature type="region of interest" description="Disordered" evidence="1">
    <location>
        <begin position="1"/>
        <end position="33"/>
    </location>
</feature>
<keyword evidence="3" id="KW-1185">Reference proteome</keyword>
<gene>
    <name evidence="2" type="ORF">GEOBRER4_n0720</name>
</gene>
<accession>A0A7R7IZ28</accession>
<evidence type="ECO:0000313" key="2">
    <source>
        <dbReference type="EMBL" id="BCO11201.1"/>
    </source>
</evidence>
<dbReference type="AlphaFoldDB" id="A0A7R7IZ28"/>